<dbReference type="SUPFAM" id="SSF55073">
    <property type="entry name" value="Nucleotide cyclase"/>
    <property type="match status" value="1"/>
</dbReference>
<dbReference type="KEGG" id="aym:YM304_17810"/>
<dbReference type="Pfam" id="PF08448">
    <property type="entry name" value="PAS_4"/>
    <property type="match status" value="1"/>
</dbReference>
<feature type="domain" description="PAS" evidence="2">
    <location>
        <begin position="28"/>
        <end position="89"/>
    </location>
</feature>
<proteinExistence type="predicted"/>
<evidence type="ECO:0000259" key="5">
    <source>
        <dbReference type="PROSITE" id="PS50887"/>
    </source>
</evidence>
<dbReference type="Pfam" id="PF01590">
    <property type="entry name" value="GAF"/>
    <property type="match status" value="1"/>
</dbReference>
<dbReference type="SUPFAM" id="SSF55781">
    <property type="entry name" value="GAF domain-like"/>
    <property type="match status" value="1"/>
</dbReference>
<dbReference type="Pfam" id="PF00990">
    <property type="entry name" value="GGDEF"/>
    <property type="match status" value="1"/>
</dbReference>
<feature type="domain" description="GGDEF" evidence="5">
    <location>
        <begin position="614"/>
        <end position="747"/>
    </location>
</feature>
<dbReference type="Gene3D" id="3.30.450.20">
    <property type="entry name" value="PAS domain"/>
    <property type="match status" value="3"/>
</dbReference>
<accession>A0A6C7EAD7</accession>
<dbReference type="InterPro" id="IPR029787">
    <property type="entry name" value="Nucleotide_cyclase"/>
</dbReference>
<feature type="region of interest" description="Disordered" evidence="1">
    <location>
        <begin position="1"/>
        <end position="22"/>
    </location>
</feature>
<reference evidence="6 7" key="1">
    <citation type="journal article" date="2013" name="Int. J. Syst. Evol. Microbiol.">
        <title>Ilumatobacter nonamiense sp. nov. and Ilumatobacter coccineum sp. nov., isolated from seashore sand.</title>
        <authorList>
            <person name="Matsumoto A."/>
            <person name="Kasai H."/>
            <person name="Matsuo Y."/>
            <person name="Shizuri Y."/>
            <person name="Ichikawa N."/>
            <person name="Fujita N."/>
            <person name="Omura S."/>
            <person name="Takahashi Y."/>
        </authorList>
    </citation>
    <scope>NUCLEOTIDE SEQUENCE [LARGE SCALE GENOMIC DNA]</scope>
    <source>
        <strain evidence="7">NBRC 103263 / KCTC 29153 / YM16-304</strain>
    </source>
</reference>
<dbReference type="InterPro" id="IPR001610">
    <property type="entry name" value="PAC"/>
</dbReference>
<dbReference type="Proteomes" id="UP000011863">
    <property type="component" value="Chromosome"/>
</dbReference>
<dbReference type="CDD" id="cd01948">
    <property type="entry name" value="EAL"/>
    <property type="match status" value="1"/>
</dbReference>
<feature type="domain" description="PAC" evidence="3">
    <location>
        <begin position="399"/>
        <end position="451"/>
    </location>
</feature>
<dbReference type="InterPro" id="IPR043128">
    <property type="entry name" value="Rev_trsase/Diguanyl_cyclase"/>
</dbReference>
<dbReference type="SMART" id="SM00052">
    <property type="entry name" value="EAL"/>
    <property type="match status" value="1"/>
</dbReference>
<dbReference type="InterPro" id="IPR000700">
    <property type="entry name" value="PAS-assoc_C"/>
</dbReference>
<dbReference type="SUPFAM" id="SSF141868">
    <property type="entry name" value="EAL domain-like"/>
    <property type="match status" value="1"/>
</dbReference>
<dbReference type="RefSeq" id="WP_015441342.1">
    <property type="nucleotide sequence ID" value="NC_020520.1"/>
</dbReference>
<dbReference type="SUPFAM" id="SSF55785">
    <property type="entry name" value="PYP-like sensor domain (PAS domain)"/>
    <property type="match status" value="3"/>
</dbReference>
<dbReference type="Pfam" id="PF00989">
    <property type="entry name" value="PAS"/>
    <property type="match status" value="1"/>
</dbReference>
<dbReference type="Gene3D" id="3.20.20.450">
    <property type="entry name" value="EAL domain"/>
    <property type="match status" value="1"/>
</dbReference>
<feature type="domain" description="PAS" evidence="2">
    <location>
        <begin position="452"/>
        <end position="525"/>
    </location>
</feature>
<dbReference type="CDD" id="cd01949">
    <property type="entry name" value="GGDEF"/>
    <property type="match status" value="1"/>
</dbReference>
<feature type="domain" description="PAC" evidence="3">
    <location>
        <begin position="530"/>
        <end position="582"/>
    </location>
</feature>
<name>A0A6C7EAD7_ILUCY</name>
<evidence type="ECO:0000313" key="7">
    <source>
        <dbReference type="Proteomes" id="UP000011863"/>
    </source>
</evidence>
<protein>
    <recommendedName>
        <fullName evidence="8">Signaling protein</fullName>
    </recommendedName>
</protein>
<evidence type="ECO:0000259" key="3">
    <source>
        <dbReference type="PROSITE" id="PS50113"/>
    </source>
</evidence>
<dbReference type="GO" id="GO:0006355">
    <property type="term" value="P:regulation of DNA-templated transcription"/>
    <property type="evidence" value="ECO:0007669"/>
    <property type="project" value="InterPro"/>
</dbReference>
<dbReference type="InterPro" id="IPR029016">
    <property type="entry name" value="GAF-like_dom_sf"/>
</dbReference>
<dbReference type="SMART" id="SM00267">
    <property type="entry name" value="GGDEF"/>
    <property type="match status" value="1"/>
</dbReference>
<dbReference type="PROSITE" id="PS50887">
    <property type="entry name" value="GGDEF"/>
    <property type="match status" value="1"/>
</dbReference>
<dbReference type="InterPro" id="IPR052155">
    <property type="entry name" value="Biofilm_reg_signaling"/>
</dbReference>
<evidence type="ECO:0000256" key="1">
    <source>
        <dbReference type="SAM" id="MobiDB-lite"/>
    </source>
</evidence>
<organism evidence="6 7">
    <name type="scientific">Ilumatobacter coccineus (strain NBRC 103263 / KCTC 29153 / YM16-304)</name>
    <dbReference type="NCBI Taxonomy" id="1313172"/>
    <lineage>
        <taxon>Bacteria</taxon>
        <taxon>Bacillati</taxon>
        <taxon>Actinomycetota</taxon>
        <taxon>Acidimicrobiia</taxon>
        <taxon>Acidimicrobiales</taxon>
        <taxon>Ilumatobacteraceae</taxon>
        <taxon>Ilumatobacter</taxon>
    </lineage>
</organism>
<feature type="domain" description="PAC" evidence="3">
    <location>
        <begin position="102"/>
        <end position="154"/>
    </location>
</feature>
<dbReference type="EMBL" id="AP012057">
    <property type="protein sequence ID" value="BAN02095.1"/>
    <property type="molecule type" value="Genomic_DNA"/>
</dbReference>
<dbReference type="SMART" id="SM00086">
    <property type="entry name" value="PAC"/>
    <property type="match status" value="3"/>
</dbReference>
<dbReference type="CDD" id="cd00130">
    <property type="entry name" value="PAS"/>
    <property type="match status" value="3"/>
</dbReference>
<dbReference type="InterPro" id="IPR001633">
    <property type="entry name" value="EAL_dom"/>
</dbReference>
<dbReference type="InterPro" id="IPR035965">
    <property type="entry name" value="PAS-like_dom_sf"/>
</dbReference>
<evidence type="ECO:0008006" key="8">
    <source>
        <dbReference type="Google" id="ProtNLM"/>
    </source>
</evidence>
<evidence type="ECO:0000259" key="2">
    <source>
        <dbReference type="PROSITE" id="PS50112"/>
    </source>
</evidence>
<dbReference type="Pfam" id="PF00563">
    <property type="entry name" value="EAL"/>
    <property type="match status" value="1"/>
</dbReference>
<dbReference type="InterPro" id="IPR003018">
    <property type="entry name" value="GAF"/>
</dbReference>
<dbReference type="NCBIfam" id="TIGR00254">
    <property type="entry name" value="GGDEF"/>
    <property type="match status" value="1"/>
</dbReference>
<dbReference type="InterPro" id="IPR035919">
    <property type="entry name" value="EAL_sf"/>
</dbReference>
<dbReference type="Gene3D" id="3.30.450.40">
    <property type="match status" value="1"/>
</dbReference>
<dbReference type="InterPro" id="IPR000160">
    <property type="entry name" value="GGDEF_dom"/>
</dbReference>
<sequence length="1017" mass="113651">MADNSSTGPDAHPPTHSPETEPVVADLAPEALRRFVSTWSGMVHITDARGVILEVTDEWLTVLGFSRHEVVGQQLDRFFTAASAAQHPDLVQPRREVGGSDHERRAQMLARSGTPVDVVVDVVVQRGGDAEAVGAIGIVRDITTQLETERRLRESESRSRVLHELVERTRDVRDPDEILPAALEVLGQHLGASRCAFAHVDHDGEWFTIPHDYTDDCPSTAGRYQLSLFGSQAVGELSQGRTYVVGDVDAELEPGEGADMFNAIGIKSIVCCSLVRDGVLRAMMAVHQIEPRQWTPDEVEITQEFVERCWSMIEQRRAESELRRSEALLRIANRAAQMSEWSIDVRTGVVTWPDDTCALHEVPPGTSPTQEEVLDFFVPEDRDTMRAHMRRCIDDGTPFDDELQLVSATQRRLCVRVFGLAERDRDGQIVRLECAYQDISERKAAEMALAESHESLRVTLMSIGDAVITADPSGDVEWMNPVAERLTGWSAEEARGKPLRQVFHIVDEETRQPTENPMATCLQEQRIVGLVNRTLLLSRTGEEYGIEDSAAPIRDEYGQVLGVVLVFHDVTEQRLLSGEMTYRASHDELTDLINRSEFENRLRRLLQRSHDDHSQHAMMFIDLDQFKLVNDACGHSVGDQLLQQVSALLSEAVRSHDTVARLGGDEFGVLLDHCTITQAQRIAEVICERMSEHRFQHEEHRFRVGASIGLVPVDEQWSTAAEVMQAADTACYAAKEAGRNRVHTWYDTDAAIRERQGEMQWTTRIERALDDDRFVLYGQKIESLNEPATGLHAEVLLRMCRKDGSLVQPGAFLPAAERYHLATRVDRWVLRHATDWLVELPDLAAVEMLCINLSGQSIGDRAFHRHAVELLDALPPEVCHRLCLEITETAAITNLADASNFIEQIGGLGVKIALDDFGAGASSFGYLKSLDVDILKIDGQFIKDLLDDPLDDAAVRCFVDVARLVDMKTVAEFVDRPDVLNRVRELGIDYGQGYLLHKPEPLDQLLDSLAPESVESA</sequence>
<dbReference type="PROSITE" id="PS50112">
    <property type="entry name" value="PAS"/>
    <property type="match status" value="2"/>
</dbReference>
<dbReference type="PANTHER" id="PTHR44757">
    <property type="entry name" value="DIGUANYLATE CYCLASE DGCP"/>
    <property type="match status" value="1"/>
</dbReference>
<dbReference type="InterPro" id="IPR013767">
    <property type="entry name" value="PAS_fold"/>
</dbReference>
<dbReference type="NCBIfam" id="TIGR00229">
    <property type="entry name" value="sensory_box"/>
    <property type="match status" value="2"/>
</dbReference>
<feature type="domain" description="EAL" evidence="4">
    <location>
        <begin position="758"/>
        <end position="1013"/>
    </location>
</feature>
<dbReference type="Gene3D" id="3.30.70.270">
    <property type="match status" value="1"/>
</dbReference>
<gene>
    <name evidence="6" type="ORF">YM304_17810</name>
</gene>
<dbReference type="InterPro" id="IPR013656">
    <property type="entry name" value="PAS_4"/>
</dbReference>
<dbReference type="PROSITE" id="PS50113">
    <property type="entry name" value="PAC"/>
    <property type="match status" value="3"/>
</dbReference>
<dbReference type="FunFam" id="3.30.70.270:FF:000001">
    <property type="entry name" value="Diguanylate cyclase domain protein"/>
    <property type="match status" value="1"/>
</dbReference>
<dbReference type="AlphaFoldDB" id="A0A6C7EAD7"/>
<keyword evidence="7" id="KW-1185">Reference proteome</keyword>
<dbReference type="SMART" id="SM00065">
    <property type="entry name" value="GAF"/>
    <property type="match status" value="1"/>
</dbReference>
<dbReference type="InterPro" id="IPR000014">
    <property type="entry name" value="PAS"/>
</dbReference>
<dbReference type="SMART" id="SM00091">
    <property type="entry name" value="PAS"/>
    <property type="match status" value="3"/>
</dbReference>
<evidence type="ECO:0000313" key="6">
    <source>
        <dbReference type="EMBL" id="BAN02095.1"/>
    </source>
</evidence>
<dbReference type="PANTHER" id="PTHR44757:SF4">
    <property type="entry name" value="DIGUANYLATE CYCLASE DGCE-RELATED"/>
    <property type="match status" value="1"/>
</dbReference>
<evidence type="ECO:0000259" key="4">
    <source>
        <dbReference type="PROSITE" id="PS50883"/>
    </source>
</evidence>
<dbReference type="PROSITE" id="PS50883">
    <property type="entry name" value="EAL"/>
    <property type="match status" value="1"/>
</dbReference>